<sequence>MSELDNFNIDTFQQQVIKAVELISFSESLDKSQIRAFSSGSEKLQHEAEELVQRKDVRQYICPALQSLTNDTFEIANQILPILIGAVLAGTLMIPLDPMFFGWIIVAIAKAGTASLCADYQ</sequence>
<name>A0A8J7HQ20_9NOST</name>
<feature type="transmembrane region" description="Helical" evidence="1">
    <location>
        <begin position="75"/>
        <end position="94"/>
    </location>
</feature>
<organism evidence="2 3">
    <name type="scientific">Amazonocrinis nigriterrae CENA67</name>
    <dbReference type="NCBI Taxonomy" id="2794033"/>
    <lineage>
        <taxon>Bacteria</taxon>
        <taxon>Bacillati</taxon>
        <taxon>Cyanobacteriota</taxon>
        <taxon>Cyanophyceae</taxon>
        <taxon>Nostocales</taxon>
        <taxon>Nostocaceae</taxon>
        <taxon>Amazonocrinis</taxon>
        <taxon>Amazonocrinis nigriterrae</taxon>
    </lineage>
</organism>
<reference evidence="2 3" key="1">
    <citation type="journal article" date="2021" name="Int. J. Syst. Evol. Microbiol.">
        <title>Amazonocrinis nigriterrae gen. nov., sp. nov., Atlanticothrix silvestris gen. nov., sp. nov. and Dendronalium phyllosphericum gen. nov., sp. nov., nostocacean cyanobacteria from Brazilian environments.</title>
        <authorList>
            <person name="Alvarenga D.O."/>
            <person name="Andreote A.P.D."/>
            <person name="Branco L.H.Z."/>
            <person name="Delbaje E."/>
            <person name="Cruz R.B."/>
            <person name="Varani A.M."/>
            <person name="Fiore M.F."/>
        </authorList>
    </citation>
    <scope>NUCLEOTIDE SEQUENCE [LARGE SCALE GENOMIC DNA]</scope>
    <source>
        <strain evidence="2 3">CENA67</strain>
    </source>
</reference>
<evidence type="ECO:0000313" key="3">
    <source>
        <dbReference type="Proteomes" id="UP000632766"/>
    </source>
</evidence>
<protein>
    <submittedName>
        <fullName evidence="2">Uncharacterized protein</fullName>
    </submittedName>
</protein>
<feature type="transmembrane region" description="Helical" evidence="1">
    <location>
        <begin position="100"/>
        <end position="118"/>
    </location>
</feature>
<evidence type="ECO:0000256" key="1">
    <source>
        <dbReference type="SAM" id="Phobius"/>
    </source>
</evidence>
<dbReference type="Proteomes" id="UP000632766">
    <property type="component" value="Unassembled WGS sequence"/>
</dbReference>
<proteinExistence type="predicted"/>
<evidence type="ECO:0000313" key="2">
    <source>
        <dbReference type="EMBL" id="MBH8563831.1"/>
    </source>
</evidence>
<keyword evidence="1" id="KW-0812">Transmembrane</keyword>
<dbReference type="EMBL" id="JAECZC010000029">
    <property type="protein sequence ID" value="MBH8563831.1"/>
    <property type="molecule type" value="Genomic_DNA"/>
</dbReference>
<gene>
    <name evidence="2" type="ORF">I8748_16810</name>
</gene>
<keyword evidence="1" id="KW-1133">Transmembrane helix</keyword>
<keyword evidence="1" id="KW-0472">Membrane</keyword>
<accession>A0A8J7HQ20</accession>
<comment type="caution">
    <text evidence="2">The sequence shown here is derived from an EMBL/GenBank/DDBJ whole genome shotgun (WGS) entry which is preliminary data.</text>
</comment>
<dbReference type="RefSeq" id="WP_198125690.1">
    <property type="nucleotide sequence ID" value="NZ_JAECZC010000029.1"/>
</dbReference>
<keyword evidence="3" id="KW-1185">Reference proteome</keyword>
<dbReference type="AlphaFoldDB" id="A0A8J7HQ20"/>